<evidence type="ECO:0000313" key="2">
    <source>
        <dbReference type="Proteomes" id="UP001197093"/>
    </source>
</evidence>
<proteinExistence type="predicted"/>
<protein>
    <submittedName>
        <fullName evidence="1">Uncharacterized protein</fullName>
    </submittedName>
</protein>
<dbReference type="AlphaFoldDB" id="A0AAD4ERG0"/>
<evidence type="ECO:0000313" key="1">
    <source>
        <dbReference type="EMBL" id="KAG7285875.1"/>
    </source>
</evidence>
<accession>A0AAD4ERG0</accession>
<dbReference type="EMBL" id="JAHCVI010000004">
    <property type="protein sequence ID" value="KAG7285875.1"/>
    <property type="molecule type" value="Genomic_DNA"/>
</dbReference>
<comment type="caution">
    <text evidence="1">The sequence shown here is derived from an EMBL/GenBank/DDBJ whole genome shotgun (WGS) entry which is preliminary data.</text>
</comment>
<name>A0AAD4ERG0_9PEZI</name>
<dbReference type="Proteomes" id="UP001197093">
    <property type="component" value="Unassembled WGS sequence"/>
</dbReference>
<organism evidence="1 2">
    <name type="scientific">Staphylotrichum longicolle</name>
    <dbReference type="NCBI Taxonomy" id="669026"/>
    <lineage>
        <taxon>Eukaryota</taxon>
        <taxon>Fungi</taxon>
        <taxon>Dikarya</taxon>
        <taxon>Ascomycota</taxon>
        <taxon>Pezizomycotina</taxon>
        <taxon>Sordariomycetes</taxon>
        <taxon>Sordariomycetidae</taxon>
        <taxon>Sordariales</taxon>
        <taxon>Chaetomiaceae</taxon>
        <taxon>Staphylotrichum</taxon>
    </lineage>
</organism>
<reference evidence="1" key="1">
    <citation type="submission" date="2023-02" db="EMBL/GenBank/DDBJ databases">
        <authorList>
            <person name="Palmer J.M."/>
        </authorList>
    </citation>
    <scope>NUCLEOTIDE SEQUENCE</scope>
    <source>
        <strain evidence="1">FW57</strain>
    </source>
</reference>
<keyword evidence="2" id="KW-1185">Reference proteome</keyword>
<gene>
    <name evidence="1" type="ORF">NEMBOFW57_008169</name>
</gene>
<sequence length="296" mass="32114">MRLKKTYFLAPTRDQPPTGAIALGNLIQSPRTPEFPLNDPNSPTITRLLSTATTTAEADATRSLSSKLSLQPTIFATFLSGLLGTQNPLELTLEFSQEDAATYRIPRLETRTINPSLADVRALFAEPSVQAALRDSRFSANLYLVTGVQVAHGAEYVVARARGRGAEVRVVADGVAGAAAAGGVPVGSAGRVVGPFVFAYCLREVLYKRKAVTGQRRARVEGDLYGDGEKKREVGKKEEGVEFEGELAALKEEDPELPEHWDLDVEEGLDLDGEECQIVRTDVDQDGHDDDDDEDE</sequence>